<proteinExistence type="predicted"/>
<reference evidence="2" key="1">
    <citation type="journal article" date="2017" name="Parasit. Vectors">
        <title>Sialotranscriptomics of Rhipicephalus zambeziensis reveals intricate expression profiles of secretory proteins and suggests tight temporal transcriptional regulation during blood-feeding.</title>
        <authorList>
            <person name="de Castro M.H."/>
            <person name="de Klerk D."/>
            <person name="Pienaar R."/>
            <person name="Rees D.J.G."/>
            <person name="Mans B.J."/>
        </authorList>
    </citation>
    <scope>NUCLEOTIDE SEQUENCE</scope>
    <source>
        <tissue evidence="2">Salivary glands</tissue>
    </source>
</reference>
<accession>A0A224YC04</accession>
<keyword evidence="1" id="KW-0732">Signal</keyword>
<sequence length="198" mass="22447">MDLIVLTTMLHMFVGDIAAARLNPIIPGSIGELTAALNTGQKIWLYKRAGKSNDHKCLSWQRVSLVNTEYTFNEVYWESNNKQQTNHLVGTITSKPKSGDEGSALDVTGKSEEGTNEEYLLAQWNSTEQCGIFYTEKMNTDARREKQTCGLYFWSESVDNEGAVEKCKQGYEYYCAEYKKDKPEQTLYESDCQTLQGC</sequence>
<protein>
    <submittedName>
        <fullName evidence="2">Lipocalin</fullName>
    </submittedName>
</protein>
<feature type="chain" id="PRO_5012352691" evidence="1">
    <location>
        <begin position="20"/>
        <end position="198"/>
    </location>
</feature>
<evidence type="ECO:0000256" key="1">
    <source>
        <dbReference type="SAM" id="SignalP"/>
    </source>
</evidence>
<dbReference type="AlphaFoldDB" id="A0A224YC04"/>
<dbReference type="EMBL" id="GFPF01004082">
    <property type="protein sequence ID" value="MAA15228.1"/>
    <property type="molecule type" value="Transcribed_RNA"/>
</dbReference>
<feature type="signal peptide" evidence="1">
    <location>
        <begin position="1"/>
        <end position="19"/>
    </location>
</feature>
<evidence type="ECO:0000313" key="2">
    <source>
        <dbReference type="EMBL" id="MAA15228.1"/>
    </source>
</evidence>
<organism evidence="2">
    <name type="scientific">Rhipicephalus zambeziensis</name>
    <dbReference type="NCBI Taxonomy" id="60191"/>
    <lineage>
        <taxon>Eukaryota</taxon>
        <taxon>Metazoa</taxon>
        <taxon>Ecdysozoa</taxon>
        <taxon>Arthropoda</taxon>
        <taxon>Chelicerata</taxon>
        <taxon>Arachnida</taxon>
        <taxon>Acari</taxon>
        <taxon>Parasitiformes</taxon>
        <taxon>Ixodida</taxon>
        <taxon>Ixodoidea</taxon>
        <taxon>Ixodidae</taxon>
        <taxon>Rhipicephalinae</taxon>
        <taxon>Rhipicephalus</taxon>
        <taxon>Rhipicephalus</taxon>
    </lineage>
</organism>
<name>A0A224YC04_9ACAR</name>